<keyword evidence="7" id="KW-1003">Cell membrane</keyword>
<evidence type="ECO:0000256" key="7">
    <source>
        <dbReference type="HAMAP-Rule" id="MF_01416"/>
    </source>
</evidence>
<keyword evidence="9" id="KW-1185">Reference proteome</keyword>
<evidence type="ECO:0000256" key="4">
    <source>
        <dbReference type="ARBA" id="ARBA00023065"/>
    </source>
</evidence>
<dbReference type="OrthoDB" id="5242917at2"/>
<dbReference type="Proteomes" id="UP000034098">
    <property type="component" value="Unassembled WGS sequence"/>
</dbReference>
<dbReference type="PRINTS" id="PR00125">
    <property type="entry name" value="ATPASEDELTA"/>
</dbReference>
<evidence type="ECO:0000256" key="6">
    <source>
        <dbReference type="ARBA" id="ARBA00023310"/>
    </source>
</evidence>
<keyword evidence="5 7" id="KW-0472">Membrane</keyword>
<dbReference type="NCBIfam" id="NF009967">
    <property type="entry name" value="PRK13430.1"/>
    <property type="match status" value="1"/>
</dbReference>
<dbReference type="RefSeq" id="WP_045297532.1">
    <property type="nucleotide sequence ID" value="NZ_JYJA01000028.1"/>
</dbReference>
<dbReference type="EMBL" id="JYJA01000028">
    <property type="protein sequence ID" value="KJL44178.1"/>
    <property type="molecule type" value="Genomic_DNA"/>
</dbReference>
<dbReference type="GO" id="GO:0045259">
    <property type="term" value="C:proton-transporting ATP synthase complex"/>
    <property type="evidence" value="ECO:0007669"/>
    <property type="project" value="UniProtKB-KW"/>
</dbReference>
<dbReference type="PATRIC" id="fig|69370.6.peg.1172"/>
<keyword evidence="4 7" id="KW-0406">Ion transport</keyword>
<dbReference type="HAMAP" id="MF_01416">
    <property type="entry name" value="ATP_synth_delta_bact"/>
    <property type="match status" value="1"/>
</dbReference>
<dbReference type="Pfam" id="PF00213">
    <property type="entry name" value="OSCP"/>
    <property type="match status" value="1"/>
</dbReference>
<evidence type="ECO:0000256" key="5">
    <source>
        <dbReference type="ARBA" id="ARBA00023136"/>
    </source>
</evidence>
<comment type="caution">
    <text evidence="8">The sequence shown here is derived from an EMBL/GenBank/DDBJ whole genome shotgun (WGS) entry which is preliminary data.</text>
</comment>
<dbReference type="GO" id="GO:0046933">
    <property type="term" value="F:proton-transporting ATP synthase activity, rotational mechanism"/>
    <property type="evidence" value="ECO:0007669"/>
    <property type="project" value="UniProtKB-UniRule"/>
</dbReference>
<evidence type="ECO:0000313" key="9">
    <source>
        <dbReference type="Proteomes" id="UP000034098"/>
    </source>
</evidence>
<proteinExistence type="inferred from homology"/>
<gene>
    <name evidence="7 8" type="primary">atpH</name>
    <name evidence="8" type="ORF">RS82_01142</name>
</gene>
<comment type="function">
    <text evidence="7">This protein is part of the stalk that links CF(0) to CF(1). It either transmits conformational changes from CF(0) to CF(1) or is implicated in proton conduction.</text>
</comment>
<comment type="function">
    <text evidence="7">F(1)F(0) ATP synthase produces ATP from ADP in the presence of a proton or sodium gradient. F-type ATPases consist of two structural domains, F(1) containing the extramembraneous catalytic core and F(0) containing the membrane proton channel, linked together by a central stalk and a peripheral stalk. During catalysis, ATP synthesis in the catalytic domain of F(1) is coupled via a rotary mechanism of the central stalk subunits to proton translocation.</text>
</comment>
<dbReference type="PANTHER" id="PTHR11910">
    <property type="entry name" value="ATP SYNTHASE DELTA CHAIN"/>
    <property type="match status" value="1"/>
</dbReference>
<comment type="similarity">
    <text evidence="7">Belongs to the ATPase delta chain family.</text>
</comment>
<comment type="subcellular location">
    <subcellularLocation>
        <location evidence="7">Cell membrane</location>
        <topology evidence="7">Peripheral membrane protein</topology>
    </subcellularLocation>
    <subcellularLocation>
        <location evidence="1">Membrane</location>
    </subcellularLocation>
</comment>
<accession>A0A0M2HIN3</accession>
<keyword evidence="7" id="KW-0139">CF(1)</keyword>
<dbReference type="InterPro" id="IPR000711">
    <property type="entry name" value="ATPase_OSCP/dsu"/>
</dbReference>
<evidence type="ECO:0000256" key="3">
    <source>
        <dbReference type="ARBA" id="ARBA00022781"/>
    </source>
</evidence>
<evidence type="ECO:0000256" key="1">
    <source>
        <dbReference type="ARBA" id="ARBA00004370"/>
    </source>
</evidence>
<evidence type="ECO:0000313" key="8">
    <source>
        <dbReference type="EMBL" id="KJL44178.1"/>
    </source>
</evidence>
<keyword evidence="6 7" id="KW-0066">ATP synthesis</keyword>
<keyword evidence="3 7" id="KW-0375">Hydrogen ion transport</keyword>
<name>A0A0M2HIN3_MICTR</name>
<sequence>MGSATTQALAATTAALRAASGVDLDVAGELFAVARAVGDSSQLSGALADSAASAEARRKVVADVFGGAVKPTTASLLTTAVAQRWSSSDDLVDGIEELAVRAVAVADASADVEAELFAFTRTVADNPELELALGSRLGDSAAKGTLVEKLLQGRASAGATLIASALVRQPRERRVRQLLARATRLVADQRNRAVATVVAAAPLSAAQSERLASALTKRYGTPVSLNTIVDPTVVGGLRVQIADDVIDASVSARLADLRQRLAG</sequence>
<reference evidence="8 9" key="1">
    <citation type="submission" date="2015-02" db="EMBL/GenBank/DDBJ databases">
        <title>Draft genome sequences of ten Microbacterium spp. with emphasis on heavy metal contaminated environments.</title>
        <authorList>
            <person name="Corretto E."/>
        </authorList>
    </citation>
    <scope>NUCLEOTIDE SEQUENCE [LARGE SCALE GENOMIC DNA]</scope>
    <source>
        <strain evidence="8 9">DSM 8608</strain>
    </source>
</reference>
<organism evidence="8 9">
    <name type="scientific">Microbacterium trichothecenolyticum</name>
    <name type="common">Aureobacterium trichothecenolyticum</name>
    <dbReference type="NCBI Taxonomy" id="69370"/>
    <lineage>
        <taxon>Bacteria</taxon>
        <taxon>Bacillati</taxon>
        <taxon>Actinomycetota</taxon>
        <taxon>Actinomycetes</taxon>
        <taxon>Micrococcales</taxon>
        <taxon>Microbacteriaceae</taxon>
        <taxon>Microbacterium</taxon>
    </lineage>
</organism>
<keyword evidence="2 7" id="KW-0813">Transport</keyword>
<evidence type="ECO:0000256" key="2">
    <source>
        <dbReference type="ARBA" id="ARBA00022448"/>
    </source>
</evidence>
<protein>
    <recommendedName>
        <fullName evidence="7">ATP synthase subunit delta</fullName>
    </recommendedName>
    <alternativeName>
        <fullName evidence="7">ATP synthase F(1) sector subunit delta</fullName>
    </alternativeName>
    <alternativeName>
        <fullName evidence="7">F-type ATPase subunit delta</fullName>
        <shortName evidence="7">F-ATPase subunit delta</shortName>
    </alternativeName>
</protein>
<dbReference type="GO" id="GO:0005886">
    <property type="term" value="C:plasma membrane"/>
    <property type="evidence" value="ECO:0007669"/>
    <property type="project" value="UniProtKB-SubCell"/>
</dbReference>
<dbReference type="AlphaFoldDB" id="A0A0M2HIN3"/>